<dbReference type="OrthoDB" id="9815884at2"/>
<feature type="coiled-coil region" evidence="2">
    <location>
        <begin position="169"/>
        <end position="259"/>
    </location>
</feature>
<keyword evidence="1 3" id="KW-0732">Signal</keyword>
<evidence type="ECO:0000256" key="3">
    <source>
        <dbReference type="SAM" id="SignalP"/>
    </source>
</evidence>
<dbReference type="InterPro" id="IPR011055">
    <property type="entry name" value="Dup_hybrid_motif"/>
</dbReference>
<keyword evidence="6" id="KW-1185">Reference proteome</keyword>
<dbReference type="RefSeq" id="WP_109644444.1">
    <property type="nucleotide sequence ID" value="NZ_QGGB01000002.1"/>
</dbReference>
<dbReference type="GO" id="GO:0004222">
    <property type="term" value="F:metalloendopeptidase activity"/>
    <property type="evidence" value="ECO:0007669"/>
    <property type="project" value="TreeGrafter"/>
</dbReference>
<feature type="chain" id="PRO_5016344342" description="M23ase beta-sheet core domain-containing protein" evidence="3">
    <location>
        <begin position="23"/>
        <end position="420"/>
    </location>
</feature>
<dbReference type="PANTHER" id="PTHR21666">
    <property type="entry name" value="PEPTIDASE-RELATED"/>
    <property type="match status" value="1"/>
</dbReference>
<gene>
    <name evidence="5" type="ORF">DDZ15_02370</name>
</gene>
<proteinExistence type="predicted"/>
<dbReference type="Proteomes" id="UP000245533">
    <property type="component" value="Unassembled WGS sequence"/>
</dbReference>
<dbReference type="EMBL" id="QGGB01000002">
    <property type="protein sequence ID" value="PWN07875.1"/>
    <property type="molecule type" value="Genomic_DNA"/>
</dbReference>
<comment type="caution">
    <text evidence="5">The sequence shown here is derived from an EMBL/GenBank/DDBJ whole genome shotgun (WGS) entry which is preliminary data.</text>
</comment>
<keyword evidence="2" id="KW-0175">Coiled coil</keyword>
<feature type="domain" description="M23ase beta-sheet core" evidence="4">
    <location>
        <begin position="320"/>
        <end position="411"/>
    </location>
</feature>
<accession>A0A316TX88</accession>
<protein>
    <recommendedName>
        <fullName evidence="4">M23ase beta-sheet core domain-containing protein</fullName>
    </recommendedName>
</protein>
<evidence type="ECO:0000259" key="4">
    <source>
        <dbReference type="Pfam" id="PF01551"/>
    </source>
</evidence>
<dbReference type="InterPro" id="IPR016047">
    <property type="entry name" value="M23ase_b-sheet_dom"/>
</dbReference>
<evidence type="ECO:0000256" key="2">
    <source>
        <dbReference type="SAM" id="Coils"/>
    </source>
</evidence>
<evidence type="ECO:0000313" key="6">
    <source>
        <dbReference type="Proteomes" id="UP000245533"/>
    </source>
</evidence>
<feature type="signal peptide" evidence="3">
    <location>
        <begin position="1"/>
        <end position="22"/>
    </location>
</feature>
<dbReference type="PANTHER" id="PTHR21666:SF289">
    <property type="entry name" value="L-ALA--D-GLU ENDOPEPTIDASE"/>
    <property type="match status" value="1"/>
</dbReference>
<evidence type="ECO:0000313" key="5">
    <source>
        <dbReference type="EMBL" id="PWN07875.1"/>
    </source>
</evidence>
<dbReference type="Gene3D" id="6.10.250.3150">
    <property type="match status" value="1"/>
</dbReference>
<feature type="coiled-coil region" evidence="2">
    <location>
        <begin position="32"/>
        <end position="122"/>
    </location>
</feature>
<dbReference type="CDD" id="cd12797">
    <property type="entry name" value="M23_peptidase"/>
    <property type="match status" value="1"/>
</dbReference>
<dbReference type="SUPFAM" id="SSF51261">
    <property type="entry name" value="Duplicated hybrid motif"/>
    <property type="match status" value="1"/>
</dbReference>
<reference evidence="5 6" key="1">
    <citation type="submission" date="2018-05" db="EMBL/GenBank/DDBJ databases">
        <title>Rhodohalobacter halophilus gen. nov., sp. nov., a moderately halophilic member of the family Balneolaceae.</title>
        <authorList>
            <person name="Liu Z.-W."/>
        </authorList>
    </citation>
    <scope>NUCLEOTIDE SEQUENCE [LARGE SCALE GENOMIC DNA]</scope>
    <source>
        <strain evidence="5 6">8A47</strain>
    </source>
</reference>
<dbReference type="Pfam" id="PF01551">
    <property type="entry name" value="Peptidase_M23"/>
    <property type="match status" value="1"/>
</dbReference>
<organism evidence="5 6">
    <name type="scientific">Rhodohalobacter mucosus</name>
    <dbReference type="NCBI Taxonomy" id="2079485"/>
    <lineage>
        <taxon>Bacteria</taxon>
        <taxon>Pseudomonadati</taxon>
        <taxon>Balneolota</taxon>
        <taxon>Balneolia</taxon>
        <taxon>Balneolales</taxon>
        <taxon>Balneolaceae</taxon>
        <taxon>Rhodohalobacter</taxon>
    </lineage>
</organism>
<dbReference type="Gene3D" id="2.70.70.10">
    <property type="entry name" value="Glucose Permease (Domain IIA)"/>
    <property type="match status" value="1"/>
</dbReference>
<name>A0A316TX88_9BACT</name>
<sequence>MISRSGLILILLSLIAAPTVLAQGNGSYEERRAELIEQQNTTREQIESLRQQIETYTERLGFATERYEQMYQQYLELERVITLQQEQIRQMRREQSQITEEIDLIEENITSSEERLRDLIMEYKDILTFSYKNGRTTELALLLTSSSFNQLLVRSFYLGKFDDFRQAQVNEIEDTHDELLASKTDLEETRLRNLDALAAIEQEMNNLEEQQQQQERNVELLRRDRDNIQEQVDIRQRQLSELTSTLDNLIAEEERIRREEAAGTRVMRSERVMNDEELVAVASTFRNSKGQLPWPVDNGTITQKFGLRIHPVFGTRTNYPGVDISAPPRSTVRVVNDGYVIGVEILPNFGNSILVHHGGFYTVYGNLSEIYVRKDQVLSRNDVIGLSGDENSLIGEVLFFMVREGTTSLNPEEWLQNAVP</sequence>
<evidence type="ECO:0000256" key="1">
    <source>
        <dbReference type="ARBA" id="ARBA00022729"/>
    </source>
</evidence>
<dbReference type="AlphaFoldDB" id="A0A316TX88"/>
<dbReference type="InterPro" id="IPR050570">
    <property type="entry name" value="Cell_wall_metabolism_enzyme"/>
</dbReference>